<dbReference type="Proteomes" id="UP000827889">
    <property type="component" value="Chromosome 4"/>
</dbReference>
<feature type="transmembrane region" description="Helical" evidence="2">
    <location>
        <begin position="433"/>
        <end position="459"/>
    </location>
</feature>
<dbReference type="InterPro" id="IPR004158">
    <property type="entry name" value="DUF247_pln"/>
</dbReference>
<accession>A0ABM3HAG7</accession>
<keyword evidence="3" id="KW-1185">Reference proteome</keyword>
<organism evidence="3 4">
    <name type="scientific">Rhodamnia argentea</name>
    <dbReference type="NCBI Taxonomy" id="178133"/>
    <lineage>
        <taxon>Eukaryota</taxon>
        <taxon>Viridiplantae</taxon>
        <taxon>Streptophyta</taxon>
        <taxon>Embryophyta</taxon>
        <taxon>Tracheophyta</taxon>
        <taxon>Spermatophyta</taxon>
        <taxon>Magnoliopsida</taxon>
        <taxon>eudicotyledons</taxon>
        <taxon>Gunneridae</taxon>
        <taxon>Pentapetalae</taxon>
        <taxon>rosids</taxon>
        <taxon>malvids</taxon>
        <taxon>Myrtales</taxon>
        <taxon>Myrtaceae</taxon>
        <taxon>Myrtoideae</taxon>
        <taxon>Myrteae</taxon>
        <taxon>Australasian group</taxon>
        <taxon>Rhodamnia</taxon>
    </lineage>
</organism>
<keyword evidence="2" id="KW-0812">Transmembrane</keyword>
<keyword evidence="2" id="KW-0472">Membrane</keyword>
<proteinExistence type="predicted"/>
<sequence length="460" mass="53526">MSAMKSNGGSPWAPRQQLERSAHVSVTIESPNNEDHSNGKHCSRPENKKLARSIRKKLRNLPSQSSKCCIFRVPEKLRQGYEVAYMPRVIAIGPYHHNDPGLKRMEDHKLRYLQSFLRHNMNIRLEDCFERIRCWEDHIRSCYDGPIELDSDEFAEMTLLDGFFVIQLFLMFQNPRWRLDGDRIFGKPRILDEVRRDMTLLENQMPFFAIERLFEMAYGSHQKHLSGLLELAYGFFRPSTNIEELPEAVMESEVQHFLDAIRLLYLPTARKPPSESEDEIKFIPSATELVAAGVKLKRGTSQRLFDIKFKKGKLEIPRLKFYYSTESCFRNIIAFEQCYYQNDRYLIDYMTFMDHLVNTPDDAKLLINKGIIENWLGNENAAADLINTLCKETFQRSSNTYFSSLRGELDAHCRKPHNKWKATFKRNYCSSPWAVLSIIAAVVLLTLTIVQTVCSLLSLK</sequence>
<feature type="compositionally biased region" description="Basic and acidic residues" evidence="1">
    <location>
        <begin position="33"/>
        <end position="47"/>
    </location>
</feature>
<keyword evidence="2" id="KW-1133">Transmembrane helix</keyword>
<reference evidence="4" key="1">
    <citation type="submission" date="2025-08" db="UniProtKB">
        <authorList>
            <consortium name="RefSeq"/>
        </authorList>
    </citation>
    <scope>IDENTIFICATION</scope>
    <source>
        <tissue evidence="4">Leaf</tissue>
    </source>
</reference>
<evidence type="ECO:0000256" key="2">
    <source>
        <dbReference type="SAM" id="Phobius"/>
    </source>
</evidence>
<dbReference type="Pfam" id="PF03140">
    <property type="entry name" value="DUF247"/>
    <property type="match status" value="1"/>
</dbReference>
<evidence type="ECO:0000313" key="4">
    <source>
        <dbReference type="RefSeq" id="XP_048133591.1"/>
    </source>
</evidence>
<evidence type="ECO:0000256" key="1">
    <source>
        <dbReference type="SAM" id="MobiDB-lite"/>
    </source>
</evidence>
<dbReference type="RefSeq" id="XP_048133591.1">
    <property type="nucleotide sequence ID" value="XM_048277634.1"/>
</dbReference>
<dbReference type="PANTHER" id="PTHR31170:SF25">
    <property type="entry name" value="BNAA09G04570D PROTEIN"/>
    <property type="match status" value="1"/>
</dbReference>
<name>A0ABM3HAG7_9MYRT</name>
<dbReference type="GeneID" id="115743548"/>
<evidence type="ECO:0000313" key="3">
    <source>
        <dbReference type="Proteomes" id="UP000827889"/>
    </source>
</evidence>
<protein>
    <submittedName>
        <fullName evidence="4">UPF0481 protein At3g47200-like</fullName>
    </submittedName>
</protein>
<feature type="region of interest" description="Disordered" evidence="1">
    <location>
        <begin position="1"/>
        <end position="47"/>
    </location>
</feature>
<dbReference type="PANTHER" id="PTHR31170">
    <property type="entry name" value="BNAC04G53230D PROTEIN"/>
    <property type="match status" value="1"/>
</dbReference>
<gene>
    <name evidence="4" type="primary">LOC115743548</name>
</gene>